<organism evidence="3 4">
    <name type="scientific">Lactiplantibacillus mudanjiangensis</name>
    <dbReference type="NCBI Taxonomy" id="1296538"/>
    <lineage>
        <taxon>Bacteria</taxon>
        <taxon>Bacillati</taxon>
        <taxon>Bacillota</taxon>
        <taxon>Bacilli</taxon>
        <taxon>Lactobacillales</taxon>
        <taxon>Lactobacillaceae</taxon>
        <taxon>Lactiplantibacillus</taxon>
    </lineage>
</organism>
<evidence type="ECO:0000259" key="2">
    <source>
        <dbReference type="Pfam" id="PF12850"/>
    </source>
</evidence>
<dbReference type="PIRSF" id="PIRSF000883">
    <property type="entry name" value="Pesterase_MJ0912"/>
    <property type="match status" value="1"/>
</dbReference>
<dbReference type="Pfam" id="PF12850">
    <property type="entry name" value="Metallophos_2"/>
    <property type="match status" value="1"/>
</dbReference>
<dbReference type="InterPro" id="IPR029052">
    <property type="entry name" value="Metallo-depent_PP-like"/>
</dbReference>
<dbReference type="PANTHER" id="PTHR42850:SF2">
    <property type="entry name" value="BLL5683 PROTEIN"/>
    <property type="match status" value="1"/>
</dbReference>
<name>A0A660E4L0_9LACO</name>
<dbReference type="InterPro" id="IPR011152">
    <property type="entry name" value="Pesterase_MJ0912"/>
</dbReference>
<comment type="similarity">
    <text evidence="1">Belongs to the metallophosphoesterase superfamily. YfcE family.</text>
</comment>
<sequence>MTKIAVMADVHGNVTALKAAIADAQQQGCTTYWFLGDLFLPGPGTTELLTMLDALPIEAYVMGNWESTLLEALDHPFKPRNAIDIYYTCLADYAYHRLSTQALQRIRQLPLVQTKTIAGLQYQLTHNELAKNWGGALMPTENQPAFDDLSSRQADVMVYAHIHHQLLRQSSAGQLILNPGTIGMPFQNWSHFATDLRAQYAIITPQPSGAVPEVDFRRVAYDADAELALAQAKQLPYLPLYDEQLHTGVVHTHDEPTLQAMTKRLGYDQQLDQLLKP</sequence>
<evidence type="ECO:0000313" key="3">
    <source>
        <dbReference type="EMBL" id="VDG30328.1"/>
    </source>
</evidence>
<dbReference type="EMBL" id="UYIG01000185">
    <property type="protein sequence ID" value="VDG30328.1"/>
    <property type="molecule type" value="Genomic_DNA"/>
</dbReference>
<dbReference type="GO" id="GO:0016791">
    <property type="term" value="F:phosphatase activity"/>
    <property type="evidence" value="ECO:0007669"/>
    <property type="project" value="TreeGrafter"/>
</dbReference>
<evidence type="ECO:0000313" key="4">
    <source>
        <dbReference type="Proteomes" id="UP000289996"/>
    </source>
</evidence>
<dbReference type="OrthoDB" id="9813918at2"/>
<reference evidence="3 4" key="1">
    <citation type="submission" date="2018-11" db="EMBL/GenBank/DDBJ databases">
        <authorList>
            <person name="Wuyts S."/>
        </authorList>
    </citation>
    <scope>NUCLEOTIDE SEQUENCE [LARGE SCALE GENOMIC DNA]</scope>
    <source>
        <strain evidence="3">Lactobacillus mudanjiangensis AMBF249</strain>
    </source>
</reference>
<gene>
    <name evidence="3" type="ORF">MUDAN_MDHGFNIF_01879</name>
</gene>
<dbReference type="InterPro" id="IPR024654">
    <property type="entry name" value="Calcineurin-like_PHP_lpxH"/>
</dbReference>
<accession>A0A660E4L0</accession>
<evidence type="ECO:0000256" key="1">
    <source>
        <dbReference type="ARBA" id="ARBA00008950"/>
    </source>
</evidence>
<protein>
    <submittedName>
        <fullName evidence="3">Diadenosine tetraphosphatase/threonine protein phosphatases [Lactobacillus zymae]</fullName>
    </submittedName>
</protein>
<keyword evidence="4" id="KW-1185">Reference proteome</keyword>
<dbReference type="GO" id="GO:0005737">
    <property type="term" value="C:cytoplasm"/>
    <property type="evidence" value="ECO:0007669"/>
    <property type="project" value="TreeGrafter"/>
</dbReference>
<dbReference type="Proteomes" id="UP000289996">
    <property type="component" value="Unassembled WGS sequence"/>
</dbReference>
<feature type="domain" description="Calcineurin-like phosphoesterase" evidence="2">
    <location>
        <begin position="3"/>
        <end position="187"/>
    </location>
</feature>
<dbReference type="PANTHER" id="PTHR42850">
    <property type="entry name" value="METALLOPHOSPHOESTERASE"/>
    <property type="match status" value="1"/>
</dbReference>
<dbReference type="AlphaFoldDB" id="A0A660E4L0"/>
<dbReference type="Gene3D" id="3.60.21.10">
    <property type="match status" value="1"/>
</dbReference>
<proteinExistence type="inferred from homology"/>
<dbReference type="RefSeq" id="WP_130845931.1">
    <property type="nucleotide sequence ID" value="NZ_BJDY01000007.1"/>
</dbReference>
<dbReference type="SUPFAM" id="SSF56300">
    <property type="entry name" value="Metallo-dependent phosphatases"/>
    <property type="match status" value="1"/>
</dbReference>
<dbReference type="InterPro" id="IPR050126">
    <property type="entry name" value="Ap4A_hydrolase"/>
</dbReference>